<protein>
    <submittedName>
        <fullName evidence="2">Uncharacterized protein</fullName>
    </submittedName>
</protein>
<dbReference type="EMBL" id="FOXD01000017">
    <property type="protein sequence ID" value="SFQ11490.1"/>
    <property type="molecule type" value="Genomic_DNA"/>
</dbReference>
<dbReference type="Proteomes" id="UP000198892">
    <property type="component" value="Unassembled WGS sequence"/>
</dbReference>
<dbReference type="RefSeq" id="WP_212634965.1">
    <property type="nucleotide sequence ID" value="NZ_FOXD01000017.1"/>
</dbReference>
<reference evidence="3" key="1">
    <citation type="submission" date="2016-10" db="EMBL/GenBank/DDBJ databases">
        <authorList>
            <person name="Varghese N."/>
            <person name="Submissions S."/>
        </authorList>
    </citation>
    <scope>NUCLEOTIDE SEQUENCE [LARGE SCALE GENOMIC DNA]</scope>
    <source>
        <strain evidence="3">S7</strain>
    </source>
</reference>
<dbReference type="AlphaFoldDB" id="A0A1I5VVL6"/>
<accession>A0A1I5VVL6</accession>
<feature type="region of interest" description="Disordered" evidence="1">
    <location>
        <begin position="1"/>
        <end position="23"/>
    </location>
</feature>
<proteinExistence type="predicted"/>
<sequence length="67" mass="7494">MTRRNGKRFLGNSNTKEVHDLDNEQTTCQINEIVKHNHAVTFTPDTLATAKSEGYDNGHYCIGGSTR</sequence>
<organism evidence="2 3">
    <name type="scientific">Salibacterium halotolerans</name>
    <dbReference type="NCBI Taxonomy" id="1884432"/>
    <lineage>
        <taxon>Bacteria</taxon>
        <taxon>Bacillati</taxon>
        <taxon>Bacillota</taxon>
        <taxon>Bacilli</taxon>
        <taxon>Bacillales</taxon>
        <taxon>Bacillaceae</taxon>
    </lineage>
</organism>
<keyword evidence="3" id="KW-1185">Reference proteome</keyword>
<evidence type="ECO:0000313" key="3">
    <source>
        <dbReference type="Proteomes" id="UP000198892"/>
    </source>
</evidence>
<name>A0A1I5VVL6_9BACI</name>
<gene>
    <name evidence="2" type="ORF">SAMN05518683_11771</name>
</gene>
<evidence type="ECO:0000313" key="2">
    <source>
        <dbReference type="EMBL" id="SFQ11490.1"/>
    </source>
</evidence>
<evidence type="ECO:0000256" key="1">
    <source>
        <dbReference type="SAM" id="MobiDB-lite"/>
    </source>
</evidence>